<name>X1BUD5_9ZZZZ</name>
<feature type="transmembrane region" description="Helical" evidence="7">
    <location>
        <begin position="16"/>
        <end position="37"/>
    </location>
</feature>
<evidence type="ECO:0000256" key="6">
    <source>
        <dbReference type="ARBA" id="ARBA00023136"/>
    </source>
</evidence>
<sequence>IERFFYVFISPSATSVLTWVIYFYTAYVILLIVELVILLRKKSSPGRVEGDKKAIKILGIIGIPIALIVHGGTGAVFAVTKGQEYWFSGLFPLIFIISALASGGALIAALYAFLGKRDPNHASTTKGIAKIAAWFLIFDLTLYFAFHFTFHLNSSLLSRID</sequence>
<dbReference type="AlphaFoldDB" id="X1BUD5"/>
<keyword evidence="5 7" id="KW-1133">Transmembrane helix</keyword>
<keyword evidence="4 7" id="KW-0812">Transmembrane</keyword>
<dbReference type="PANTHER" id="PTHR34856">
    <property type="entry name" value="PROTEIN NRFD"/>
    <property type="match status" value="1"/>
</dbReference>
<evidence type="ECO:0000313" key="8">
    <source>
        <dbReference type="EMBL" id="GAG84767.1"/>
    </source>
</evidence>
<gene>
    <name evidence="8" type="ORF">S01H4_26424</name>
</gene>
<feature type="non-terminal residue" evidence="8">
    <location>
        <position position="1"/>
    </location>
</feature>
<feature type="transmembrane region" description="Helical" evidence="7">
    <location>
        <begin position="127"/>
        <end position="146"/>
    </location>
</feature>
<dbReference type="GO" id="GO:0005886">
    <property type="term" value="C:plasma membrane"/>
    <property type="evidence" value="ECO:0007669"/>
    <property type="project" value="UniProtKB-SubCell"/>
</dbReference>
<proteinExistence type="inferred from homology"/>
<keyword evidence="6 7" id="KW-0472">Membrane</keyword>
<feature type="transmembrane region" description="Helical" evidence="7">
    <location>
        <begin position="57"/>
        <end position="79"/>
    </location>
</feature>
<keyword evidence="3" id="KW-1003">Cell membrane</keyword>
<comment type="similarity">
    <text evidence="2">Belongs to the NrfD family.</text>
</comment>
<protein>
    <submittedName>
        <fullName evidence="8">Uncharacterized protein</fullName>
    </submittedName>
</protein>
<accession>X1BUD5</accession>
<comment type="subcellular location">
    <subcellularLocation>
        <location evidence="1">Cell membrane</location>
        <topology evidence="1">Multi-pass membrane protein</topology>
    </subcellularLocation>
</comment>
<dbReference type="InterPro" id="IPR052049">
    <property type="entry name" value="Electron_transfer_protein"/>
</dbReference>
<organism evidence="8">
    <name type="scientific">marine sediment metagenome</name>
    <dbReference type="NCBI Taxonomy" id="412755"/>
    <lineage>
        <taxon>unclassified sequences</taxon>
        <taxon>metagenomes</taxon>
        <taxon>ecological metagenomes</taxon>
    </lineage>
</organism>
<reference evidence="8" key="1">
    <citation type="journal article" date="2014" name="Front. Microbiol.">
        <title>High frequency of phylogenetically diverse reductive dehalogenase-homologous genes in deep subseafloor sedimentary metagenomes.</title>
        <authorList>
            <person name="Kawai M."/>
            <person name="Futagami T."/>
            <person name="Toyoda A."/>
            <person name="Takaki Y."/>
            <person name="Nishi S."/>
            <person name="Hori S."/>
            <person name="Arai W."/>
            <person name="Tsubouchi T."/>
            <person name="Morono Y."/>
            <person name="Uchiyama I."/>
            <person name="Ito T."/>
            <person name="Fujiyama A."/>
            <person name="Inagaki F."/>
            <person name="Takami H."/>
        </authorList>
    </citation>
    <scope>NUCLEOTIDE SEQUENCE</scope>
    <source>
        <strain evidence="8">Expedition CK06-06</strain>
    </source>
</reference>
<dbReference type="Pfam" id="PF03916">
    <property type="entry name" value="NrfD"/>
    <property type="match status" value="1"/>
</dbReference>
<dbReference type="EMBL" id="BART01012740">
    <property type="protein sequence ID" value="GAG84767.1"/>
    <property type="molecule type" value="Genomic_DNA"/>
</dbReference>
<evidence type="ECO:0000256" key="1">
    <source>
        <dbReference type="ARBA" id="ARBA00004651"/>
    </source>
</evidence>
<dbReference type="InterPro" id="IPR005614">
    <property type="entry name" value="NrfD-like"/>
</dbReference>
<evidence type="ECO:0000256" key="5">
    <source>
        <dbReference type="ARBA" id="ARBA00022989"/>
    </source>
</evidence>
<feature type="transmembrane region" description="Helical" evidence="7">
    <location>
        <begin position="85"/>
        <end position="115"/>
    </location>
</feature>
<evidence type="ECO:0000256" key="3">
    <source>
        <dbReference type="ARBA" id="ARBA00022475"/>
    </source>
</evidence>
<dbReference type="Gene3D" id="1.20.1630.10">
    <property type="entry name" value="Formate dehydrogenase/DMSO reductase domain"/>
    <property type="match status" value="1"/>
</dbReference>
<comment type="caution">
    <text evidence="8">The sequence shown here is derived from an EMBL/GenBank/DDBJ whole genome shotgun (WGS) entry which is preliminary data.</text>
</comment>
<evidence type="ECO:0000256" key="2">
    <source>
        <dbReference type="ARBA" id="ARBA00008929"/>
    </source>
</evidence>
<evidence type="ECO:0000256" key="7">
    <source>
        <dbReference type="SAM" id="Phobius"/>
    </source>
</evidence>
<dbReference type="PANTHER" id="PTHR34856:SF2">
    <property type="entry name" value="PROTEIN NRFD"/>
    <property type="match status" value="1"/>
</dbReference>
<evidence type="ECO:0000256" key="4">
    <source>
        <dbReference type="ARBA" id="ARBA00022692"/>
    </source>
</evidence>